<dbReference type="PROSITE" id="PS50943">
    <property type="entry name" value="HTH_CROC1"/>
    <property type="match status" value="1"/>
</dbReference>
<evidence type="ECO:0000256" key="2">
    <source>
        <dbReference type="ARBA" id="ARBA00023125"/>
    </source>
</evidence>
<evidence type="ECO:0000313" key="6">
    <source>
        <dbReference type="Proteomes" id="UP000231426"/>
    </source>
</evidence>
<dbReference type="Pfam" id="PF01381">
    <property type="entry name" value="HTH_3"/>
    <property type="match status" value="1"/>
</dbReference>
<comment type="caution">
    <text evidence="5">The sequence shown here is derived from an EMBL/GenBank/DDBJ whole genome shotgun (WGS) entry which is preliminary data.</text>
</comment>
<organism evidence="5 6">
    <name type="scientific">Candidatus Magasanikbacteria bacterium CG10_big_fil_rev_8_21_14_0_10_36_32</name>
    <dbReference type="NCBI Taxonomy" id="1974646"/>
    <lineage>
        <taxon>Bacteria</taxon>
        <taxon>Candidatus Magasanikiibacteriota</taxon>
    </lineage>
</organism>
<dbReference type="PANTHER" id="PTHR46797">
    <property type="entry name" value="HTH-TYPE TRANSCRIPTIONAL REGULATOR"/>
    <property type="match status" value="1"/>
</dbReference>
<dbReference type="GO" id="GO:0005829">
    <property type="term" value="C:cytosol"/>
    <property type="evidence" value="ECO:0007669"/>
    <property type="project" value="TreeGrafter"/>
</dbReference>
<dbReference type="InterPro" id="IPR001387">
    <property type="entry name" value="Cro/C1-type_HTH"/>
</dbReference>
<dbReference type="GO" id="GO:0003677">
    <property type="term" value="F:DNA binding"/>
    <property type="evidence" value="ECO:0007669"/>
    <property type="project" value="UniProtKB-KW"/>
</dbReference>
<keyword evidence="3" id="KW-0804">Transcription</keyword>
<dbReference type="EMBL" id="PFBV01000003">
    <property type="protein sequence ID" value="PIT88667.1"/>
    <property type="molecule type" value="Genomic_DNA"/>
</dbReference>
<evidence type="ECO:0000313" key="5">
    <source>
        <dbReference type="EMBL" id="PIT88667.1"/>
    </source>
</evidence>
<dbReference type="Proteomes" id="UP000231426">
    <property type="component" value="Unassembled WGS sequence"/>
</dbReference>
<dbReference type="GO" id="GO:0003700">
    <property type="term" value="F:DNA-binding transcription factor activity"/>
    <property type="evidence" value="ECO:0007669"/>
    <property type="project" value="TreeGrafter"/>
</dbReference>
<protein>
    <recommendedName>
        <fullName evidence="4">HTH cro/C1-type domain-containing protein</fullName>
    </recommendedName>
</protein>
<keyword evidence="2" id="KW-0238">DNA-binding</keyword>
<dbReference type="InterPro" id="IPR050807">
    <property type="entry name" value="TransReg_Diox_bact_type"/>
</dbReference>
<name>A0A2M6W7E1_9BACT</name>
<dbReference type="InterPro" id="IPR010982">
    <property type="entry name" value="Lambda_DNA-bd_dom_sf"/>
</dbReference>
<evidence type="ECO:0000256" key="1">
    <source>
        <dbReference type="ARBA" id="ARBA00023015"/>
    </source>
</evidence>
<dbReference type="SUPFAM" id="SSF47413">
    <property type="entry name" value="lambda repressor-like DNA-binding domains"/>
    <property type="match status" value="1"/>
</dbReference>
<gene>
    <name evidence="5" type="ORF">COU29_02780</name>
</gene>
<accession>A0A2M6W7E1</accession>
<sequence length="112" mass="12637">MKNKSTENEIKKEIGENIKRIRRSLRTFLSAEVIAKKLGISRVAFTQIENGQNHVTAVTLWKLATIFGCDFKDFFPTIPQGFALSQKDTQAIGAKDKHALDWAVKLFGTIKK</sequence>
<evidence type="ECO:0000256" key="3">
    <source>
        <dbReference type="ARBA" id="ARBA00023163"/>
    </source>
</evidence>
<feature type="domain" description="HTH cro/C1-type" evidence="4">
    <location>
        <begin position="18"/>
        <end position="74"/>
    </location>
</feature>
<dbReference type="PANTHER" id="PTHR46797:SF23">
    <property type="entry name" value="HTH-TYPE TRANSCRIPTIONAL REGULATOR SUTR"/>
    <property type="match status" value="1"/>
</dbReference>
<reference evidence="6" key="1">
    <citation type="submission" date="2017-09" db="EMBL/GenBank/DDBJ databases">
        <title>Depth-based differentiation of microbial function through sediment-hosted aquifers and enrichment of novel symbionts in the deep terrestrial subsurface.</title>
        <authorList>
            <person name="Probst A.J."/>
            <person name="Ladd B."/>
            <person name="Jarett J.K."/>
            <person name="Geller-Mcgrath D.E."/>
            <person name="Sieber C.M.K."/>
            <person name="Emerson J.B."/>
            <person name="Anantharaman K."/>
            <person name="Thomas B.C."/>
            <person name="Malmstrom R."/>
            <person name="Stieglmeier M."/>
            <person name="Klingl A."/>
            <person name="Woyke T."/>
            <person name="Ryan C.M."/>
            <person name="Banfield J.F."/>
        </authorList>
    </citation>
    <scope>NUCLEOTIDE SEQUENCE [LARGE SCALE GENOMIC DNA]</scope>
</reference>
<evidence type="ECO:0000259" key="4">
    <source>
        <dbReference type="PROSITE" id="PS50943"/>
    </source>
</evidence>
<keyword evidence="1" id="KW-0805">Transcription regulation</keyword>
<dbReference type="AlphaFoldDB" id="A0A2M6W7E1"/>
<dbReference type="CDD" id="cd00093">
    <property type="entry name" value="HTH_XRE"/>
    <property type="match status" value="1"/>
</dbReference>
<dbReference type="SMART" id="SM00530">
    <property type="entry name" value="HTH_XRE"/>
    <property type="match status" value="1"/>
</dbReference>
<dbReference type="Gene3D" id="1.10.260.40">
    <property type="entry name" value="lambda repressor-like DNA-binding domains"/>
    <property type="match status" value="1"/>
</dbReference>
<proteinExistence type="predicted"/>